<dbReference type="FunFam" id="2.10.25.10:FF:000242">
    <property type="entry name" value="Laminin subunit alpha 1"/>
    <property type="match status" value="1"/>
</dbReference>
<feature type="non-terminal residue" evidence="9">
    <location>
        <position position="1"/>
    </location>
</feature>
<dbReference type="AlphaFoldDB" id="A0A8J2L4F2"/>
<keyword evidence="3 6" id="KW-1015">Disulfide bond</keyword>
<evidence type="ECO:0000256" key="1">
    <source>
        <dbReference type="ARBA" id="ARBA00022729"/>
    </source>
</evidence>
<keyword evidence="10" id="KW-1185">Reference proteome</keyword>
<evidence type="ECO:0000256" key="4">
    <source>
        <dbReference type="ARBA" id="ARBA00023180"/>
    </source>
</evidence>
<evidence type="ECO:0000256" key="2">
    <source>
        <dbReference type="ARBA" id="ARBA00022737"/>
    </source>
</evidence>
<evidence type="ECO:0000256" key="6">
    <source>
        <dbReference type="PROSITE-ProRule" id="PRU00460"/>
    </source>
</evidence>
<gene>
    <name evidence="9" type="ORF">AFUS01_LOCUS36112</name>
</gene>
<dbReference type="CDD" id="cd00055">
    <property type="entry name" value="EGF_Lam"/>
    <property type="match status" value="2"/>
</dbReference>
<name>A0A8J2L4F2_9HEXA</name>
<feature type="disulfide bond" evidence="6">
    <location>
        <begin position="47"/>
        <end position="64"/>
    </location>
</feature>
<feature type="domain" description="Laminin EGF-like" evidence="8">
    <location>
        <begin position="45"/>
        <end position="91"/>
    </location>
</feature>
<dbReference type="Pfam" id="PF00053">
    <property type="entry name" value="EGF_laminin"/>
    <property type="match status" value="2"/>
</dbReference>
<reference evidence="9" key="1">
    <citation type="submission" date="2021-06" db="EMBL/GenBank/DDBJ databases">
        <authorList>
            <person name="Hodson N. C."/>
            <person name="Mongue J. A."/>
            <person name="Jaron S. K."/>
        </authorList>
    </citation>
    <scope>NUCLEOTIDE SEQUENCE</scope>
</reference>
<dbReference type="GO" id="GO:0048731">
    <property type="term" value="P:system development"/>
    <property type="evidence" value="ECO:0007669"/>
    <property type="project" value="UniProtKB-ARBA"/>
</dbReference>
<evidence type="ECO:0000313" key="9">
    <source>
        <dbReference type="EMBL" id="CAG7826041.1"/>
    </source>
</evidence>
<keyword evidence="4" id="KW-0325">Glycoprotein</keyword>
<evidence type="ECO:0000256" key="7">
    <source>
        <dbReference type="SAM" id="SignalP"/>
    </source>
</evidence>
<dbReference type="OrthoDB" id="88467at2759"/>
<comment type="caution">
    <text evidence="9">The sequence shown here is derived from an EMBL/GenBank/DDBJ whole genome shotgun (WGS) entry which is preliminary data.</text>
</comment>
<evidence type="ECO:0000259" key="8">
    <source>
        <dbReference type="PROSITE" id="PS50027"/>
    </source>
</evidence>
<dbReference type="PANTHER" id="PTHR10574:SF406">
    <property type="entry name" value="LAMININ SUBUNIT ALPHA 5"/>
    <property type="match status" value="1"/>
</dbReference>
<sequence length="166" mass="18478">MAMRLTNVILVDCFCTAGYQGKSCDRCDYGYFGNPWEPSGICQPCRCNPYGSVSDECHEITGQCNCRKGVTGRDCSRCSGRHVIIGKMCTSCDDQCTGLLLNTVEDISNILYRVNISQDTAAVWKALLILDTTAKNLRGNVTNLMTLPLFLDDMPDYSNLYRIFLV</sequence>
<keyword evidence="1 7" id="KW-0732">Signal</keyword>
<evidence type="ECO:0000256" key="3">
    <source>
        <dbReference type="ARBA" id="ARBA00023157"/>
    </source>
</evidence>
<dbReference type="PROSITE" id="PS01248">
    <property type="entry name" value="EGF_LAM_1"/>
    <property type="match status" value="1"/>
</dbReference>
<dbReference type="Proteomes" id="UP000708208">
    <property type="component" value="Unassembled WGS sequence"/>
</dbReference>
<feature type="disulfide bond" evidence="6">
    <location>
        <begin position="45"/>
        <end position="57"/>
    </location>
</feature>
<dbReference type="SMART" id="SM00180">
    <property type="entry name" value="EGF_Lam"/>
    <property type="match status" value="1"/>
</dbReference>
<dbReference type="PROSITE" id="PS50027">
    <property type="entry name" value="EGF_LAM_2"/>
    <property type="match status" value="1"/>
</dbReference>
<protein>
    <recommendedName>
        <fullName evidence="8">Laminin EGF-like domain-containing protein</fullName>
    </recommendedName>
</protein>
<dbReference type="GO" id="GO:0009888">
    <property type="term" value="P:tissue development"/>
    <property type="evidence" value="ECO:0007669"/>
    <property type="project" value="TreeGrafter"/>
</dbReference>
<dbReference type="GO" id="GO:0009887">
    <property type="term" value="P:animal organ morphogenesis"/>
    <property type="evidence" value="ECO:0007669"/>
    <property type="project" value="TreeGrafter"/>
</dbReference>
<evidence type="ECO:0000313" key="10">
    <source>
        <dbReference type="Proteomes" id="UP000708208"/>
    </source>
</evidence>
<dbReference type="InterPro" id="IPR050440">
    <property type="entry name" value="Laminin/Netrin_ECM"/>
</dbReference>
<organism evidence="9 10">
    <name type="scientific">Allacma fusca</name>
    <dbReference type="NCBI Taxonomy" id="39272"/>
    <lineage>
        <taxon>Eukaryota</taxon>
        <taxon>Metazoa</taxon>
        <taxon>Ecdysozoa</taxon>
        <taxon>Arthropoda</taxon>
        <taxon>Hexapoda</taxon>
        <taxon>Collembola</taxon>
        <taxon>Symphypleona</taxon>
        <taxon>Sminthuridae</taxon>
        <taxon>Allacma</taxon>
    </lineage>
</organism>
<keyword evidence="5 6" id="KW-0424">Laminin EGF-like domain</keyword>
<keyword evidence="2" id="KW-0677">Repeat</keyword>
<dbReference type="InterPro" id="IPR002049">
    <property type="entry name" value="LE_dom"/>
</dbReference>
<evidence type="ECO:0000256" key="5">
    <source>
        <dbReference type="ARBA" id="ARBA00023292"/>
    </source>
</evidence>
<accession>A0A8J2L4F2</accession>
<feature type="chain" id="PRO_5035204420" description="Laminin EGF-like domain-containing protein" evidence="7">
    <location>
        <begin position="22"/>
        <end position="166"/>
    </location>
</feature>
<feature type="signal peptide" evidence="7">
    <location>
        <begin position="1"/>
        <end position="21"/>
    </location>
</feature>
<feature type="disulfide bond" evidence="6">
    <location>
        <begin position="66"/>
        <end position="75"/>
    </location>
</feature>
<proteinExistence type="predicted"/>
<dbReference type="EMBL" id="CAJVCH010538398">
    <property type="protein sequence ID" value="CAG7826041.1"/>
    <property type="molecule type" value="Genomic_DNA"/>
</dbReference>
<comment type="caution">
    <text evidence="6">Lacks conserved residue(s) required for the propagation of feature annotation.</text>
</comment>
<dbReference type="PANTHER" id="PTHR10574">
    <property type="entry name" value="NETRIN/LAMININ-RELATED"/>
    <property type="match status" value="1"/>
</dbReference>